<dbReference type="CDD" id="cd06578">
    <property type="entry name" value="HemD"/>
    <property type="match status" value="1"/>
</dbReference>
<evidence type="ECO:0000313" key="12">
    <source>
        <dbReference type="Proteomes" id="UP001419084"/>
    </source>
</evidence>
<dbReference type="GO" id="GO:0032259">
    <property type="term" value="P:methylation"/>
    <property type="evidence" value="ECO:0007669"/>
    <property type="project" value="UniProtKB-KW"/>
</dbReference>
<evidence type="ECO:0000259" key="8">
    <source>
        <dbReference type="Pfam" id="PF02602"/>
    </source>
</evidence>
<keyword evidence="4" id="KW-0949">S-adenosyl-L-methionine</keyword>
<evidence type="ECO:0000313" key="9">
    <source>
        <dbReference type="EMBL" id="GLB28258.1"/>
    </source>
</evidence>
<dbReference type="InterPro" id="IPR006366">
    <property type="entry name" value="CobA/CysG_C"/>
</dbReference>
<evidence type="ECO:0000256" key="5">
    <source>
        <dbReference type="ARBA" id="ARBA00023244"/>
    </source>
</evidence>
<dbReference type="InterPro" id="IPR003754">
    <property type="entry name" value="4pyrrol_synth_uPrphyn_synth"/>
</dbReference>
<name>A0A3E2NH74_9FIRM</name>
<evidence type="ECO:0000313" key="11">
    <source>
        <dbReference type="Proteomes" id="UP000260680"/>
    </source>
</evidence>
<keyword evidence="2 6" id="KW-0489">Methyltransferase</keyword>
<dbReference type="InterPro" id="IPR000878">
    <property type="entry name" value="4pyrrol_Mease"/>
</dbReference>
<evidence type="ECO:0000256" key="3">
    <source>
        <dbReference type="ARBA" id="ARBA00022679"/>
    </source>
</evidence>
<reference evidence="9 12" key="2">
    <citation type="journal article" date="2024" name="Int. J. Syst. Evol. Microbiol.">
        <title>Lacrimispora brassicae sp. nov. isolated from fermented cabbage, and proposal of Clostridium indicum Gundawar et al. 2019 and Clostridium methoxybenzovorans Mechichi et al. 1999 as heterotypic synonyms of Lacrimispora amygdalina (Parshina et al. 2003) Haas and Blanchard 2020 and Lacrimispora indolis (McClung and McCoy 1957) Haas and Blanchard 2020, respectively.</title>
        <authorList>
            <person name="Kobayashi H."/>
            <person name="Tanizawa Y."/>
            <person name="Sakamoto M."/>
            <person name="Ohkuma M."/>
            <person name="Tohno M."/>
        </authorList>
    </citation>
    <scope>NUCLEOTIDE SEQUENCE [LARGE SCALE GENOMIC DNA]</scope>
    <source>
        <strain evidence="9 12">DSM 12857</strain>
    </source>
</reference>
<keyword evidence="5" id="KW-0627">Porphyrin biosynthesis</keyword>
<dbReference type="InterPro" id="IPR003043">
    <property type="entry name" value="Uropor_MeTrfase_CS"/>
</dbReference>
<dbReference type="CDD" id="cd11642">
    <property type="entry name" value="SUMT"/>
    <property type="match status" value="1"/>
</dbReference>
<dbReference type="RefSeq" id="WP_117415845.1">
    <property type="nucleotide sequence ID" value="NZ_BRPJ01000004.1"/>
</dbReference>
<dbReference type="OrthoDB" id="9815856at2"/>
<dbReference type="Gene3D" id="3.30.950.10">
    <property type="entry name" value="Methyltransferase, Cobalt-precorrin-4 Transmethylase, Domain 2"/>
    <property type="match status" value="1"/>
</dbReference>
<dbReference type="PANTHER" id="PTHR45790:SF3">
    <property type="entry name" value="S-ADENOSYL-L-METHIONINE-DEPENDENT UROPORPHYRINOGEN III METHYLTRANSFERASE, CHLOROPLASTIC"/>
    <property type="match status" value="1"/>
</dbReference>
<dbReference type="Pfam" id="PF02602">
    <property type="entry name" value="HEM4"/>
    <property type="match status" value="1"/>
</dbReference>
<dbReference type="GO" id="GO:0019354">
    <property type="term" value="P:siroheme biosynthetic process"/>
    <property type="evidence" value="ECO:0007669"/>
    <property type="project" value="InterPro"/>
</dbReference>
<organism evidence="10 11">
    <name type="scientific">Lacrimispora amygdalina</name>
    <dbReference type="NCBI Taxonomy" id="253257"/>
    <lineage>
        <taxon>Bacteria</taxon>
        <taxon>Bacillati</taxon>
        <taxon>Bacillota</taxon>
        <taxon>Clostridia</taxon>
        <taxon>Lachnospirales</taxon>
        <taxon>Lachnospiraceae</taxon>
        <taxon>Lacrimispora</taxon>
    </lineage>
</organism>
<dbReference type="AlphaFoldDB" id="A0A3E2NH74"/>
<comment type="similarity">
    <text evidence="6">Belongs to the precorrin methyltransferase family.</text>
</comment>
<evidence type="ECO:0000256" key="4">
    <source>
        <dbReference type="ARBA" id="ARBA00022691"/>
    </source>
</evidence>
<dbReference type="PROSITE" id="PS00840">
    <property type="entry name" value="SUMT_2"/>
    <property type="match status" value="1"/>
</dbReference>
<evidence type="ECO:0000256" key="6">
    <source>
        <dbReference type="RuleBase" id="RU003960"/>
    </source>
</evidence>
<evidence type="ECO:0000259" key="7">
    <source>
        <dbReference type="Pfam" id="PF00590"/>
    </source>
</evidence>
<gene>
    <name evidence="10" type="primary">cobA</name>
    <name evidence="10" type="ORF">DS742_04405</name>
    <name evidence="9" type="ORF">LAD12857_01810</name>
</gene>
<dbReference type="Gene3D" id="3.40.1010.10">
    <property type="entry name" value="Cobalt-precorrin-4 Transmethylase, Domain 1"/>
    <property type="match status" value="1"/>
</dbReference>
<dbReference type="FunFam" id="3.40.1010.10:FF:000001">
    <property type="entry name" value="Siroheme synthase"/>
    <property type="match status" value="1"/>
</dbReference>
<protein>
    <recommendedName>
        <fullName evidence="1">uroporphyrinogen-III C-methyltransferase</fullName>
        <ecNumber evidence="1">2.1.1.107</ecNumber>
    </recommendedName>
</protein>
<dbReference type="InterPro" id="IPR014777">
    <property type="entry name" value="4pyrrole_Mease_sub1"/>
</dbReference>
<dbReference type="GO" id="GO:0004852">
    <property type="term" value="F:uroporphyrinogen-III synthase activity"/>
    <property type="evidence" value="ECO:0007669"/>
    <property type="project" value="InterPro"/>
</dbReference>
<evidence type="ECO:0000256" key="2">
    <source>
        <dbReference type="ARBA" id="ARBA00022603"/>
    </source>
</evidence>
<dbReference type="FunFam" id="3.30.950.10:FF:000001">
    <property type="entry name" value="Siroheme synthase"/>
    <property type="match status" value="1"/>
</dbReference>
<dbReference type="InterPro" id="IPR014776">
    <property type="entry name" value="4pyrrole_Mease_sub2"/>
</dbReference>
<keyword evidence="12" id="KW-1185">Reference proteome</keyword>
<dbReference type="NCBIfam" id="TIGR01469">
    <property type="entry name" value="cobA_cysG_Cterm"/>
    <property type="match status" value="1"/>
</dbReference>
<dbReference type="Proteomes" id="UP001419084">
    <property type="component" value="Unassembled WGS sequence"/>
</dbReference>
<dbReference type="InterPro" id="IPR050161">
    <property type="entry name" value="Siro_Cobalamin_biosynth"/>
</dbReference>
<feature type="domain" description="Tetrapyrrole methylase" evidence="7">
    <location>
        <begin position="7"/>
        <end position="218"/>
    </location>
</feature>
<dbReference type="InterPro" id="IPR035996">
    <property type="entry name" value="4pyrrol_Methylase_sf"/>
</dbReference>
<dbReference type="EMBL" id="BRPJ01000004">
    <property type="protein sequence ID" value="GLB28258.1"/>
    <property type="molecule type" value="Genomic_DNA"/>
</dbReference>
<evidence type="ECO:0000313" key="10">
    <source>
        <dbReference type="EMBL" id="RFZ80260.1"/>
    </source>
</evidence>
<comment type="caution">
    <text evidence="10">The sequence shown here is derived from an EMBL/GenBank/DDBJ whole genome shotgun (WGS) entry which is preliminary data.</text>
</comment>
<reference evidence="10 11" key="1">
    <citation type="submission" date="2018-07" db="EMBL/GenBank/DDBJ databases">
        <title>New species, Clostridium PI-S10-A1B.</title>
        <authorList>
            <person name="Krishna G."/>
            <person name="Summeta K."/>
            <person name="Shikha S."/>
            <person name="Prabhu P.B."/>
            <person name="Suresh K."/>
        </authorList>
    </citation>
    <scope>NUCLEOTIDE SEQUENCE [LARGE SCALE GENOMIC DNA]</scope>
    <source>
        <strain evidence="10 11">PI-S10-A1B</strain>
    </source>
</reference>
<feature type="domain" description="Tetrapyrrole biosynthesis uroporphyrinogen III synthase" evidence="8">
    <location>
        <begin position="270"/>
        <end position="493"/>
    </location>
</feature>
<keyword evidence="3 6" id="KW-0808">Transferase</keyword>
<sequence>MKRNGVVYLVGAGPGDPGLITQKGLNRLGSCDALVYDSLASDYFLDEVPDHCRKIYVGKRAGAHSMKQEEINRLLVELAEEGLNVVRLKGGDPFVFGRGGEEILALSEAGIPFEVVPGVTSAVAALSMAGIPVTHRAVSRSFHVMTGHTLSDNGTLPPDFDSFAKLSGTLVFLMGLSNLSLIVNGLIKNGKPEDTPAAVIENGTLPEQRTVRGTLADIENRAEQAEIKSPAIIVAGDVAALDFSSTLSLPLKGCRIGITGTESFAGRLRRELLKYGGMTDNVLTLSTQSHRSGEAMKEAYKSLKSYSWLVFTSANAVREFFTGLFEGGYDLRLLGTIRFAAIGKGTADELLKTGFHADYIPDCYQVKDLAEGLKSLLTKEDRLLIPRSAGGSPELNRVLDEAGVFYDDIVLYDVALKKSEQESMEKVLAPLHYLTFASASGVDAFFQGAREKVLPSLASLKVVCIGDITAKALCRYGREADLIAPVYSISGLTEVICQDWCREKE</sequence>
<dbReference type="EC" id="2.1.1.107" evidence="1"/>
<accession>A0A3E2NH74</accession>
<dbReference type="GO" id="GO:0004851">
    <property type="term" value="F:uroporphyrin-III C-methyltransferase activity"/>
    <property type="evidence" value="ECO:0007669"/>
    <property type="project" value="UniProtKB-EC"/>
</dbReference>
<dbReference type="Pfam" id="PF00590">
    <property type="entry name" value="TP_methylase"/>
    <property type="match status" value="1"/>
</dbReference>
<dbReference type="InterPro" id="IPR036108">
    <property type="entry name" value="4pyrrol_syn_uPrphyn_synt_sf"/>
</dbReference>
<dbReference type="NCBIfam" id="NF004790">
    <property type="entry name" value="PRK06136.1"/>
    <property type="match status" value="1"/>
</dbReference>
<dbReference type="SUPFAM" id="SSF69618">
    <property type="entry name" value="HemD-like"/>
    <property type="match status" value="1"/>
</dbReference>
<evidence type="ECO:0000256" key="1">
    <source>
        <dbReference type="ARBA" id="ARBA00012162"/>
    </source>
</evidence>
<dbReference type="Gene3D" id="3.40.50.10090">
    <property type="match status" value="2"/>
</dbReference>
<proteinExistence type="inferred from homology"/>
<dbReference type="EMBL" id="QOHO01000013">
    <property type="protein sequence ID" value="RFZ80260.1"/>
    <property type="molecule type" value="Genomic_DNA"/>
</dbReference>
<dbReference type="Proteomes" id="UP000260680">
    <property type="component" value="Unassembled WGS sequence"/>
</dbReference>
<dbReference type="SUPFAM" id="SSF53790">
    <property type="entry name" value="Tetrapyrrole methylase"/>
    <property type="match status" value="1"/>
</dbReference>
<dbReference type="PANTHER" id="PTHR45790">
    <property type="entry name" value="SIROHEME SYNTHASE-RELATED"/>
    <property type="match status" value="1"/>
</dbReference>